<reference evidence="2 3" key="1">
    <citation type="submission" date="2016-03" db="EMBL/GenBank/DDBJ databases">
        <title>Genome sequencing of Devosia sp. S37.</title>
        <authorList>
            <person name="Mohd Nor M."/>
        </authorList>
    </citation>
    <scope>NUCLEOTIDE SEQUENCE [LARGE SCALE GENOMIC DNA]</scope>
    <source>
        <strain evidence="2 3">S37</strain>
    </source>
</reference>
<evidence type="ECO:0000313" key="3">
    <source>
        <dbReference type="Proteomes" id="UP000078389"/>
    </source>
</evidence>
<evidence type="ECO:0000256" key="1">
    <source>
        <dbReference type="SAM" id="Phobius"/>
    </source>
</evidence>
<dbReference type="AlphaFoldDB" id="A0A178I777"/>
<dbReference type="STRING" id="1770058.A3840_00220"/>
<gene>
    <name evidence="2" type="ORF">A3840_00220</name>
</gene>
<dbReference type="EMBL" id="LVVY01000001">
    <property type="protein sequence ID" value="OAM84237.1"/>
    <property type="molecule type" value="Genomic_DNA"/>
</dbReference>
<keyword evidence="1" id="KW-1133">Transmembrane helix</keyword>
<feature type="transmembrane region" description="Helical" evidence="1">
    <location>
        <begin position="65"/>
        <end position="85"/>
    </location>
</feature>
<keyword evidence="1" id="KW-0812">Transmembrane</keyword>
<dbReference type="Proteomes" id="UP000078389">
    <property type="component" value="Unassembled WGS sequence"/>
</dbReference>
<protein>
    <submittedName>
        <fullName evidence="2">Uncharacterized protein</fullName>
    </submittedName>
</protein>
<accession>A0A178I777</accession>
<keyword evidence="1" id="KW-0472">Membrane</keyword>
<sequence length="154" mass="15775">MTCRRQHGSIINTAEDLAMTDLSLAAQARSPKAFYTIDAAISGILGIALLAGAGPIADLAGMPAAAGFLMAVGAFLLPWALFNYAIGTATGPAWSAILANIAGDAAWVAISILLLATHWTALNGLGQTLLAGQALFVAIVFLTKLRGAPSLRRS</sequence>
<proteinExistence type="predicted"/>
<feature type="transmembrane region" description="Helical" evidence="1">
    <location>
        <begin position="97"/>
        <end position="119"/>
    </location>
</feature>
<feature type="transmembrane region" description="Helical" evidence="1">
    <location>
        <begin position="33"/>
        <end position="53"/>
    </location>
</feature>
<keyword evidence="3" id="KW-1185">Reference proteome</keyword>
<name>A0A178I777_9HYPH</name>
<feature type="transmembrane region" description="Helical" evidence="1">
    <location>
        <begin position="125"/>
        <end position="145"/>
    </location>
</feature>
<comment type="caution">
    <text evidence="2">The sequence shown here is derived from an EMBL/GenBank/DDBJ whole genome shotgun (WGS) entry which is preliminary data.</text>
</comment>
<evidence type="ECO:0000313" key="2">
    <source>
        <dbReference type="EMBL" id="OAM84237.1"/>
    </source>
</evidence>
<organism evidence="2 3">
    <name type="scientific">Devosia elaeis</name>
    <dbReference type="NCBI Taxonomy" id="1770058"/>
    <lineage>
        <taxon>Bacteria</taxon>
        <taxon>Pseudomonadati</taxon>
        <taxon>Pseudomonadota</taxon>
        <taxon>Alphaproteobacteria</taxon>
        <taxon>Hyphomicrobiales</taxon>
        <taxon>Devosiaceae</taxon>
        <taxon>Devosia</taxon>
    </lineage>
</organism>